<dbReference type="InterPro" id="IPR040390">
    <property type="entry name" value="TIFY/JAZ"/>
</dbReference>
<sequence>MFGSPESTCMKSASSPEKPMFKRTCSLLSQYLKEKGSFGDLTLGITCNNNVEKGMPEIVRPATETTTTTTTMDLFPRDHVSGVMRNSRSMDLFPQGAGFSSDNGSRRVGVDLETQNAAAPMTIFYCGQVIVFNDFPADKAKEIMALASKCSSENPKTNTFVPGSPNESGLGVHSNSNDQVPNIRTNVSTSRECVRPIPSYLPIARSASLHRFLEKRKDRIMSKAPYPINGSAGAAPPKPGNSKPLLGLAVESLQ</sequence>
<dbReference type="Pfam" id="PF06200">
    <property type="entry name" value="tify"/>
    <property type="match status" value="1"/>
</dbReference>
<evidence type="ECO:0000313" key="6">
    <source>
        <dbReference type="Proteomes" id="UP000325315"/>
    </source>
</evidence>
<reference evidence="6" key="1">
    <citation type="journal article" date="2019" name="Plant Biotechnol. J.">
        <title>Genome sequencing of the Australian wild diploid species Gossypium australe highlights disease resistance and delayed gland morphogenesis.</title>
        <authorList>
            <person name="Cai Y."/>
            <person name="Cai X."/>
            <person name="Wang Q."/>
            <person name="Wang P."/>
            <person name="Zhang Y."/>
            <person name="Cai C."/>
            <person name="Xu Y."/>
            <person name="Wang K."/>
            <person name="Zhou Z."/>
            <person name="Wang C."/>
            <person name="Geng S."/>
            <person name="Li B."/>
            <person name="Dong Q."/>
            <person name="Hou Y."/>
            <person name="Wang H."/>
            <person name="Ai P."/>
            <person name="Liu Z."/>
            <person name="Yi F."/>
            <person name="Sun M."/>
            <person name="An G."/>
            <person name="Cheng J."/>
            <person name="Zhang Y."/>
            <person name="Shi Q."/>
            <person name="Xie Y."/>
            <person name="Shi X."/>
            <person name="Chang Y."/>
            <person name="Huang F."/>
            <person name="Chen Y."/>
            <person name="Hong S."/>
            <person name="Mi L."/>
            <person name="Sun Q."/>
            <person name="Zhang L."/>
            <person name="Zhou B."/>
            <person name="Peng R."/>
            <person name="Zhang X."/>
            <person name="Liu F."/>
        </authorList>
    </citation>
    <scope>NUCLEOTIDE SEQUENCE [LARGE SCALE GENOMIC DNA]</scope>
    <source>
        <strain evidence="6">cv. PA1801</strain>
    </source>
</reference>
<protein>
    <recommendedName>
        <fullName evidence="2">Protein TIFY</fullName>
    </recommendedName>
    <alternativeName>
        <fullName evidence="2">Jasmonate ZIM domain-containing protein</fullName>
    </alternativeName>
</protein>
<dbReference type="SMART" id="SM00979">
    <property type="entry name" value="TIFY"/>
    <property type="match status" value="1"/>
</dbReference>
<evidence type="ECO:0000256" key="3">
    <source>
        <dbReference type="SAM" id="MobiDB-lite"/>
    </source>
</evidence>
<comment type="domain">
    <text evidence="2">The jas domain is required for interaction with COI1.</text>
</comment>
<accession>A0A5B6VGK2</accession>
<dbReference type="PROSITE" id="PS51320">
    <property type="entry name" value="TIFY"/>
    <property type="match status" value="1"/>
</dbReference>
<dbReference type="GO" id="GO:0005634">
    <property type="term" value="C:nucleus"/>
    <property type="evidence" value="ECO:0007669"/>
    <property type="project" value="UniProtKB-SubCell"/>
</dbReference>
<dbReference type="Proteomes" id="UP000325315">
    <property type="component" value="Unassembled WGS sequence"/>
</dbReference>
<evidence type="ECO:0000313" key="5">
    <source>
        <dbReference type="EMBL" id="KAA3468263.1"/>
    </source>
</evidence>
<dbReference type="GO" id="GO:0031347">
    <property type="term" value="P:regulation of defense response"/>
    <property type="evidence" value="ECO:0007669"/>
    <property type="project" value="UniProtKB-UniRule"/>
</dbReference>
<dbReference type="InterPro" id="IPR010399">
    <property type="entry name" value="Tify_dom"/>
</dbReference>
<dbReference type="AlphaFoldDB" id="A0A5B6VGK2"/>
<name>A0A5B6VGK2_9ROSI</name>
<keyword evidence="2" id="KW-0539">Nucleus</keyword>
<organism evidence="5 6">
    <name type="scientific">Gossypium australe</name>
    <dbReference type="NCBI Taxonomy" id="47621"/>
    <lineage>
        <taxon>Eukaryota</taxon>
        <taxon>Viridiplantae</taxon>
        <taxon>Streptophyta</taxon>
        <taxon>Embryophyta</taxon>
        <taxon>Tracheophyta</taxon>
        <taxon>Spermatophyta</taxon>
        <taxon>Magnoliopsida</taxon>
        <taxon>eudicotyledons</taxon>
        <taxon>Gunneridae</taxon>
        <taxon>Pentapetalae</taxon>
        <taxon>rosids</taxon>
        <taxon>malvids</taxon>
        <taxon>Malvales</taxon>
        <taxon>Malvaceae</taxon>
        <taxon>Malvoideae</taxon>
        <taxon>Gossypium</taxon>
    </lineage>
</organism>
<dbReference type="PANTHER" id="PTHR33077">
    <property type="entry name" value="PROTEIN TIFY 4A-RELATED-RELATED"/>
    <property type="match status" value="1"/>
</dbReference>
<proteinExistence type="inferred from homology"/>
<feature type="domain" description="Tify" evidence="4">
    <location>
        <begin position="114"/>
        <end position="149"/>
    </location>
</feature>
<dbReference type="GO" id="GO:0009611">
    <property type="term" value="P:response to wounding"/>
    <property type="evidence" value="ECO:0007669"/>
    <property type="project" value="UniProtKB-UniRule"/>
</dbReference>
<comment type="caution">
    <text evidence="5">The sequence shown here is derived from an EMBL/GenBank/DDBJ whole genome shotgun (WGS) entry which is preliminary data.</text>
</comment>
<dbReference type="EMBL" id="SMMG02000006">
    <property type="protein sequence ID" value="KAA3468263.1"/>
    <property type="molecule type" value="Genomic_DNA"/>
</dbReference>
<dbReference type="GO" id="GO:2000022">
    <property type="term" value="P:regulation of jasmonic acid mediated signaling pathway"/>
    <property type="evidence" value="ECO:0007669"/>
    <property type="project" value="UniProtKB-UniRule"/>
</dbReference>
<dbReference type="Pfam" id="PF09425">
    <property type="entry name" value="Jas_motif"/>
    <property type="match status" value="1"/>
</dbReference>
<dbReference type="PANTHER" id="PTHR33077:SF140">
    <property type="entry name" value="PROTEIN TIFY 10B"/>
    <property type="match status" value="1"/>
</dbReference>
<gene>
    <name evidence="5" type="ORF">EPI10_014174</name>
</gene>
<comment type="subcellular location">
    <subcellularLocation>
        <location evidence="2">Nucleus</location>
    </subcellularLocation>
</comment>
<dbReference type="InterPro" id="IPR018467">
    <property type="entry name" value="CCT_CS"/>
</dbReference>
<evidence type="ECO:0000256" key="2">
    <source>
        <dbReference type="RuleBase" id="RU369065"/>
    </source>
</evidence>
<evidence type="ECO:0000256" key="1">
    <source>
        <dbReference type="ARBA" id="ARBA00008614"/>
    </source>
</evidence>
<evidence type="ECO:0000259" key="4">
    <source>
        <dbReference type="PROSITE" id="PS51320"/>
    </source>
</evidence>
<keyword evidence="6" id="KW-1185">Reference proteome</keyword>
<feature type="region of interest" description="Disordered" evidence="3">
    <location>
        <begin position="224"/>
        <end position="254"/>
    </location>
</feature>
<keyword evidence="2" id="KW-1184">Jasmonic acid signaling pathway</keyword>
<comment type="function">
    <text evidence="2">Repressor of jasmonate responses.</text>
</comment>
<comment type="similarity">
    <text evidence="1 2">Belongs to the TIFY/JAZ family.</text>
</comment>
<dbReference type="OrthoDB" id="1937734at2759"/>